<gene>
    <name evidence="1" type="ORF">ALO_11784</name>
</gene>
<name>F7NJU7_9FIRM</name>
<proteinExistence type="predicted"/>
<dbReference type="EMBL" id="AFGF01000101">
    <property type="protein sequence ID" value="EGO63679.1"/>
    <property type="molecule type" value="Genomic_DNA"/>
</dbReference>
<dbReference type="STRING" id="1009370.ALO_11784"/>
<organism evidence="1 2">
    <name type="scientific">Acetonema longum DSM 6540</name>
    <dbReference type="NCBI Taxonomy" id="1009370"/>
    <lineage>
        <taxon>Bacteria</taxon>
        <taxon>Bacillati</taxon>
        <taxon>Bacillota</taxon>
        <taxon>Negativicutes</taxon>
        <taxon>Acetonemataceae</taxon>
        <taxon>Acetonema</taxon>
    </lineage>
</organism>
<protein>
    <recommendedName>
        <fullName evidence="3">DUF2164 domain-containing protein</fullName>
    </recommendedName>
</protein>
<dbReference type="RefSeq" id="WP_004095837.1">
    <property type="nucleotide sequence ID" value="NZ_AFGF01000101.1"/>
</dbReference>
<accession>F7NJU7</accession>
<reference evidence="1 2" key="1">
    <citation type="journal article" date="2011" name="EMBO J.">
        <title>Structural diversity of bacterial flagellar motors.</title>
        <authorList>
            <person name="Chen S."/>
            <person name="Beeby M."/>
            <person name="Murphy G.E."/>
            <person name="Leadbetter J.R."/>
            <person name="Hendrixson D.R."/>
            <person name="Briegel A."/>
            <person name="Li Z."/>
            <person name="Shi J."/>
            <person name="Tocheva E.I."/>
            <person name="Muller A."/>
            <person name="Dobro M.J."/>
            <person name="Jensen G.J."/>
        </authorList>
    </citation>
    <scope>NUCLEOTIDE SEQUENCE [LARGE SCALE GENOMIC DNA]</scope>
    <source>
        <strain evidence="1 2">DSM 6540</strain>
    </source>
</reference>
<evidence type="ECO:0008006" key="3">
    <source>
        <dbReference type="Google" id="ProtNLM"/>
    </source>
</evidence>
<sequence length="75" mass="8843">MIELSKEAKADIINSIKQFFLQERDEKLSDFKANIILEFILADIAPRIYNQGIQDACRFMSEKVEDMYGLEKRNR</sequence>
<evidence type="ECO:0000313" key="2">
    <source>
        <dbReference type="Proteomes" id="UP000003240"/>
    </source>
</evidence>
<dbReference type="AlphaFoldDB" id="F7NJU7"/>
<keyword evidence="2" id="KW-1185">Reference proteome</keyword>
<dbReference type="InterPro" id="IPR018680">
    <property type="entry name" value="DUF2164"/>
</dbReference>
<evidence type="ECO:0000313" key="1">
    <source>
        <dbReference type="EMBL" id="EGO63679.1"/>
    </source>
</evidence>
<dbReference type="eggNOG" id="COG5460">
    <property type="taxonomic scope" value="Bacteria"/>
</dbReference>
<comment type="caution">
    <text evidence="1">The sequence shown here is derived from an EMBL/GenBank/DDBJ whole genome shotgun (WGS) entry which is preliminary data.</text>
</comment>
<dbReference type="Pfam" id="PF09932">
    <property type="entry name" value="DUF2164"/>
    <property type="match status" value="1"/>
</dbReference>
<dbReference type="OrthoDB" id="573733at2"/>
<dbReference type="Proteomes" id="UP000003240">
    <property type="component" value="Unassembled WGS sequence"/>
</dbReference>